<dbReference type="SUPFAM" id="SSF47413">
    <property type="entry name" value="lambda repressor-like DNA-binding domains"/>
    <property type="match status" value="1"/>
</dbReference>
<accession>A0A931D9A9</accession>
<protein>
    <submittedName>
        <fullName evidence="2">Lambda repressor-like predicted transcriptional regulator</fullName>
    </submittedName>
</protein>
<dbReference type="InterPro" id="IPR001387">
    <property type="entry name" value="Cro/C1-type_HTH"/>
</dbReference>
<gene>
    <name evidence="2" type="ORF">IW252_000048</name>
</gene>
<name>A0A931D9A9_9MICC</name>
<dbReference type="EMBL" id="JADOTZ010000001">
    <property type="protein sequence ID" value="MBG6083281.1"/>
    <property type="molecule type" value="Genomic_DNA"/>
</dbReference>
<keyword evidence="3" id="KW-1185">Reference proteome</keyword>
<dbReference type="PROSITE" id="PS50943">
    <property type="entry name" value="HTH_CROC1"/>
    <property type="match status" value="1"/>
</dbReference>
<proteinExistence type="predicted"/>
<dbReference type="InterPro" id="IPR010982">
    <property type="entry name" value="Lambda_DNA-bd_dom_sf"/>
</dbReference>
<evidence type="ECO:0000259" key="1">
    <source>
        <dbReference type="PROSITE" id="PS50943"/>
    </source>
</evidence>
<dbReference type="Gene3D" id="1.10.260.40">
    <property type="entry name" value="lambda repressor-like DNA-binding domains"/>
    <property type="match status" value="1"/>
</dbReference>
<dbReference type="GO" id="GO:0003677">
    <property type="term" value="F:DNA binding"/>
    <property type="evidence" value="ECO:0007669"/>
    <property type="project" value="InterPro"/>
</dbReference>
<dbReference type="RefSeq" id="WP_196834740.1">
    <property type="nucleotide sequence ID" value="NZ_JADOTZ010000001.1"/>
</dbReference>
<feature type="domain" description="HTH cro/C1-type" evidence="1">
    <location>
        <begin position="27"/>
        <end position="73"/>
    </location>
</feature>
<reference evidence="2" key="1">
    <citation type="submission" date="2020-11" db="EMBL/GenBank/DDBJ databases">
        <title>Sequencing the genomes of 1000 actinobacteria strains.</title>
        <authorList>
            <person name="Klenk H.-P."/>
        </authorList>
    </citation>
    <scope>NUCLEOTIDE SEQUENCE</scope>
    <source>
        <strain evidence="2">DSM 26152</strain>
    </source>
</reference>
<evidence type="ECO:0000313" key="3">
    <source>
        <dbReference type="Proteomes" id="UP000625033"/>
    </source>
</evidence>
<evidence type="ECO:0000313" key="2">
    <source>
        <dbReference type="EMBL" id="MBG6083281.1"/>
    </source>
</evidence>
<dbReference type="SMART" id="SM00530">
    <property type="entry name" value="HTH_XRE"/>
    <property type="match status" value="1"/>
</dbReference>
<organism evidence="2 3">
    <name type="scientific">Zhihengliuella flava</name>
    <dbReference type="NCBI Taxonomy" id="1285193"/>
    <lineage>
        <taxon>Bacteria</taxon>
        <taxon>Bacillati</taxon>
        <taxon>Actinomycetota</taxon>
        <taxon>Actinomycetes</taxon>
        <taxon>Micrococcales</taxon>
        <taxon>Micrococcaceae</taxon>
        <taxon>Zhihengliuella</taxon>
    </lineage>
</organism>
<dbReference type="Pfam" id="PF01381">
    <property type="entry name" value="HTH_3"/>
    <property type="match status" value="1"/>
</dbReference>
<dbReference type="Proteomes" id="UP000625033">
    <property type="component" value="Unassembled WGS sequence"/>
</dbReference>
<comment type="caution">
    <text evidence="2">The sequence shown here is derived from an EMBL/GenBank/DDBJ whole genome shotgun (WGS) entry which is preliminary data.</text>
</comment>
<dbReference type="AlphaFoldDB" id="A0A931D9A9"/>
<sequence>MSNRDELIAAITEWTAHAVQAEIDRSGMTKVAVSDETGIPYPTLNRKLAAKTEFSFRELLLLAEALNVEPSTFTPPAFERHRTEVQLEHRPAA</sequence>